<comment type="caution">
    <text evidence="5">The sequence shown here is derived from an EMBL/GenBank/DDBJ whole genome shotgun (WGS) entry which is preliminary data.</text>
</comment>
<sequence>MYNHRSYLFVPAFKQSMIKKAIASEADCVIIDLEDSVAITEKRLARETILESLDNTSGSNVFIRINDLHTPFWEDDLSCAIQAGVTGIMLPKSEHASDIRTITEKAGNEALTLIPLIETAKGVQHIADIANANQNVERLAFGSIDYSLDIDCQLTPGGLELLFARSQIVNASRAAEIGAPIDAVYPDLNNEDGLVQEATLARQLGFKGKLLIHPKQVDLVHQIFSPSQQELEECEEIVEAFEQAEQQGVASIAYNNKLVDYPVYRRAKELLASSKTNV</sequence>
<dbReference type="SUPFAM" id="SSF51621">
    <property type="entry name" value="Phosphoenolpyruvate/pyruvate domain"/>
    <property type="match status" value="1"/>
</dbReference>
<evidence type="ECO:0000256" key="3">
    <source>
        <dbReference type="ARBA" id="ARBA00022842"/>
    </source>
</evidence>
<gene>
    <name evidence="5" type="primary">citE</name>
    <name evidence="5" type="ORF">GCM10007216_28290</name>
</gene>
<dbReference type="GO" id="GO:0016829">
    <property type="term" value="F:lyase activity"/>
    <property type="evidence" value="ECO:0007669"/>
    <property type="project" value="UniProtKB-KW"/>
</dbReference>
<dbReference type="InterPro" id="IPR015813">
    <property type="entry name" value="Pyrv/PenolPyrv_kinase-like_dom"/>
</dbReference>
<dbReference type="Proteomes" id="UP000619534">
    <property type="component" value="Unassembled WGS sequence"/>
</dbReference>
<dbReference type="Pfam" id="PF03328">
    <property type="entry name" value="HpcH_HpaI"/>
    <property type="match status" value="1"/>
</dbReference>
<evidence type="ECO:0000313" key="5">
    <source>
        <dbReference type="EMBL" id="GGC95865.1"/>
    </source>
</evidence>
<evidence type="ECO:0000256" key="1">
    <source>
        <dbReference type="ARBA" id="ARBA00001946"/>
    </source>
</evidence>
<dbReference type="InterPro" id="IPR005000">
    <property type="entry name" value="Aldolase/citrate-lyase_domain"/>
</dbReference>
<accession>A0ABQ1PEU1</accession>
<evidence type="ECO:0000256" key="2">
    <source>
        <dbReference type="ARBA" id="ARBA00022723"/>
    </source>
</evidence>
<keyword evidence="3" id="KW-0460">Magnesium</keyword>
<dbReference type="InterPro" id="IPR011206">
    <property type="entry name" value="Citrate_lyase_beta/mcl1/mcl2"/>
</dbReference>
<organism evidence="5 6">
    <name type="scientific">Thalassobacillus devorans</name>
    <dbReference type="NCBI Taxonomy" id="279813"/>
    <lineage>
        <taxon>Bacteria</taxon>
        <taxon>Bacillati</taxon>
        <taxon>Bacillota</taxon>
        <taxon>Bacilli</taxon>
        <taxon>Bacillales</taxon>
        <taxon>Bacillaceae</taxon>
        <taxon>Thalassobacillus</taxon>
    </lineage>
</organism>
<protein>
    <submittedName>
        <fullName evidence="5">Citrate lyase subunit beta</fullName>
    </submittedName>
</protein>
<feature type="domain" description="HpcH/HpaI aldolase/citrate lyase" evidence="4">
    <location>
        <begin position="5"/>
        <end position="214"/>
    </location>
</feature>
<dbReference type="Gene3D" id="3.20.20.60">
    <property type="entry name" value="Phosphoenolpyruvate-binding domains"/>
    <property type="match status" value="1"/>
</dbReference>
<keyword evidence="6" id="KW-1185">Reference proteome</keyword>
<reference evidence="6" key="1">
    <citation type="journal article" date="2019" name="Int. J. Syst. Evol. Microbiol.">
        <title>The Global Catalogue of Microorganisms (GCM) 10K type strain sequencing project: providing services to taxonomists for standard genome sequencing and annotation.</title>
        <authorList>
            <consortium name="The Broad Institute Genomics Platform"/>
            <consortium name="The Broad Institute Genome Sequencing Center for Infectious Disease"/>
            <person name="Wu L."/>
            <person name="Ma J."/>
        </authorList>
    </citation>
    <scope>NUCLEOTIDE SEQUENCE [LARGE SCALE GENOMIC DNA]</scope>
    <source>
        <strain evidence="6">CCM 7282</strain>
    </source>
</reference>
<dbReference type="EMBL" id="BMCJ01000005">
    <property type="protein sequence ID" value="GGC95865.1"/>
    <property type="molecule type" value="Genomic_DNA"/>
</dbReference>
<keyword evidence="2" id="KW-0479">Metal-binding</keyword>
<proteinExistence type="predicted"/>
<keyword evidence="5" id="KW-0456">Lyase</keyword>
<dbReference type="PIRSF" id="PIRSF015582">
    <property type="entry name" value="Cit_lyase_B"/>
    <property type="match status" value="1"/>
</dbReference>
<name>A0ABQ1PEU1_9BACI</name>
<dbReference type="InterPro" id="IPR040442">
    <property type="entry name" value="Pyrv_kinase-like_dom_sf"/>
</dbReference>
<evidence type="ECO:0000259" key="4">
    <source>
        <dbReference type="Pfam" id="PF03328"/>
    </source>
</evidence>
<comment type="cofactor">
    <cofactor evidence="1">
        <name>Mg(2+)</name>
        <dbReference type="ChEBI" id="CHEBI:18420"/>
    </cofactor>
</comment>
<dbReference type="RefSeq" id="WP_062443210.1">
    <property type="nucleotide sequence ID" value="NZ_BMCJ01000005.1"/>
</dbReference>
<evidence type="ECO:0000313" key="6">
    <source>
        <dbReference type="Proteomes" id="UP000619534"/>
    </source>
</evidence>
<dbReference type="PANTHER" id="PTHR32308">
    <property type="entry name" value="LYASE BETA SUBUNIT, PUTATIVE (AFU_ORTHOLOGUE AFUA_4G13030)-RELATED"/>
    <property type="match status" value="1"/>
</dbReference>
<dbReference type="PANTHER" id="PTHR32308:SF0">
    <property type="entry name" value="HPCH_HPAI ALDOLASE_CITRATE LYASE DOMAIN-CONTAINING PROTEIN"/>
    <property type="match status" value="1"/>
</dbReference>